<dbReference type="Proteomes" id="UP000004664">
    <property type="component" value="Unassembled WGS sequence"/>
</dbReference>
<dbReference type="SUPFAM" id="SSF54001">
    <property type="entry name" value="Cysteine proteinases"/>
    <property type="match status" value="1"/>
</dbReference>
<dbReference type="STRING" id="697282.Mettu_2337"/>
<dbReference type="eggNOG" id="COG1305">
    <property type="taxonomic scope" value="Bacteria"/>
</dbReference>
<keyword evidence="1" id="KW-0472">Membrane</keyword>
<sequence length="653" mass="74132">MVKNPKPMKPELDKNILIFLLSAIGLIVFPHVYHIPLTVFGFFCLLLSWRFIGIWKQNWLPGKLVILLLTVCGIAVLYSQHQGLFGRDAGTHLFITALGLKLLEIKKERDLYLISYLAFIVAASQFLYEQSILMAAYILLVCCVLLATLVCINSRTAQTLAALKTAVIITVQALPIAVALFVLFPRVEAPKWMLFNDRHQARTGLSDSMEPGSISDLGESFERVFRVKFAGAVPPPGQRYWRGPVLSYTDGKRWTQAAFQKPLVKPVVTGAPYQYTLLMEPQDKNWIFALDMPQGFSAPLTQNAAYQLVTSENPDKRAEYKVTSYADYNTGPISPSEYKAATQLPGEPSDKIKQLVGQLHGFDSAPDDFINRLLKHFRVEDFHYTLTPPVMEENPVESFLFKTRYGFCSHYASAFVYLMRVAHIPARVVTGYQGGELNKVGDFLEIRQADAHAWAEVWLENRGWVRVDPTAAIAPERIEREINVDRQFAYGIATANNYLPGPAYNWLKQARQLWSNVDYNWQRWVINYDNKSQSNFLSSFGINDIKTMIYWMIAVIASITAVLCWFLLYQKPKSADKVLLIYNRFCTKLAKHGLVRNAGEGVKDFAERVKIKLPEQAADIDRLTDVFIRLRYGRIATGEDLQQLKTLVGLFKV</sequence>
<proteinExistence type="predicted"/>
<dbReference type="InterPro" id="IPR038765">
    <property type="entry name" value="Papain-like_cys_pep_sf"/>
</dbReference>
<dbReference type="InterPro" id="IPR052901">
    <property type="entry name" value="Bact_TGase-like"/>
</dbReference>
<keyword evidence="4" id="KW-1185">Reference proteome</keyword>
<dbReference type="EMBL" id="JH109152">
    <property type="protein sequence ID" value="EGW23481.1"/>
    <property type="molecule type" value="Genomic_DNA"/>
</dbReference>
<feature type="transmembrane region" description="Helical" evidence="1">
    <location>
        <begin position="110"/>
        <end position="128"/>
    </location>
</feature>
<keyword evidence="1" id="KW-1133">Transmembrane helix</keyword>
<organism evidence="3 4">
    <name type="scientific">Methylobacter tundripaludum (strain ATCC BAA-1195 / DSM 17260 / SV96)</name>
    <dbReference type="NCBI Taxonomy" id="697282"/>
    <lineage>
        <taxon>Bacteria</taxon>
        <taxon>Pseudomonadati</taxon>
        <taxon>Pseudomonadota</taxon>
        <taxon>Gammaproteobacteria</taxon>
        <taxon>Methylococcales</taxon>
        <taxon>Methylococcaceae</taxon>
        <taxon>Methylobacter</taxon>
    </lineage>
</organism>
<feature type="transmembrane region" description="Helical" evidence="1">
    <location>
        <begin position="59"/>
        <end position="78"/>
    </location>
</feature>
<name>G3IXS2_METTV</name>
<feature type="transmembrane region" description="Helical" evidence="1">
    <location>
        <begin position="165"/>
        <end position="184"/>
    </location>
</feature>
<dbReference type="InterPro" id="IPR021878">
    <property type="entry name" value="TgpA_N"/>
</dbReference>
<gene>
    <name evidence="3" type="ORF">Mettu_2337</name>
</gene>
<feature type="transmembrane region" description="Helical" evidence="1">
    <location>
        <begin position="12"/>
        <end position="29"/>
    </location>
</feature>
<feature type="transmembrane region" description="Helical" evidence="1">
    <location>
        <begin position="134"/>
        <end position="153"/>
    </location>
</feature>
<protein>
    <submittedName>
        <fullName evidence="3">Transglutaminase domain-containing protein</fullName>
    </submittedName>
</protein>
<dbReference type="Pfam" id="PF11992">
    <property type="entry name" value="TgpA_N"/>
    <property type="match status" value="1"/>
</dbReference>
<dbReference type="InterPro" id="IPR002931">
    <property type="entry name" value="Transglutaminase-like"/>
</dbReference>
<keyword evidence="1" id="KW-0812">Transmembrane</keyword>
<evidence type="ECO:0000313" key="3">
    <source>
        <dbReference type="EMBL" id="EGW23481.1"/>
    </source>
</evidence>
<evidence type="ECO:0000256" key="1">
    <source>
        <dbReference type="SAM" id="Phobius"/>
    </source>
</evidence>
<reference evidence="3 4" key="1">
    <citation type="submission" date="2011-06" db="EMBL/GenBank/DDBJ databases">
        <title>Genomic sequence of Methylobacter tundripaludum SV96.</title>
        <authorList>
            <consortium name="US DOE Joint Genome Institute"/>
            <person name="Lucas S."/>
            <person name="Han J."/>
            <person name="Lapidus A."/>
            <person name="Cheng J.-F."/>
            <person name="Goodwin L."/>
            <person name="Pitluck S."/>
            <person name="Held B."/>
            <person name="Detter J.C."/>
            <person name="Han C."/>
            <person name="Tapia R."/>
            <person name="Land M."/>
            <person name="Hauser L."/>
            <person name="Kyrpides N."/>
            <person name="Ivanova N."/>
            <person name="Ovchinnikova G."/>
            <person name="Pagani I."/>
            <person name="Klotz M.G."/>
            <person name="Dispirito A.A."/>
            <person name="Murrell J.C."/>
            <person name="Dunfield P."/>
            <person name="Kalyuzhnaya M.G."/>
            <person name="Svenning M."/>
            <person name="Trotsenko Y.A."/>
            <person name="Stein L.Y."/>
            <person name="Woyke T."/>
        </authorList>
    </citation>
    <scope>NUCLEOTIDE SEQUENCE [LARGE SCALE GENOMIC DNA]</scope>
    <source>
        <strain evidence="4">ATCC BAA-1195 / DSM 17260 / SV96</strain>
    </source>
</reference>
<dbReference type="PANTHER" id="PTHR42736:SF1">
    <property type="entry name" value="PROTEIN-GLUTAMINE GAMMA-GLUTAMYLTRANSFERASE"/>
    <property type="match status" value="1"/>
</dbReference>
<dbReference type="InterPro" id="IPR025403">
    <property type="entry name" value="TgpA-like_C"/>
</dbReference>
<dbReference type="Pfam" id="PF01841">
    <property type="entry name" value="Transglut_core"/>
    <property type="match status" value="1"/>
</dbReference>
<dbReference type="SMART" id="SM00460">
    <property type="entry name" value="TGc"/>
    <property type="match status" value="1"/>
</dbReference>
<dbReference type="Pfam" id="PF13559">
    <property type="entry name" value="DUF4129"/>
    <property type="match status" value="1"/>
</dbReference>
<evidence type="ECO:0000259" key="2">
    <source>
        <dbReference type="SMART" id="SM00460"/>
    </source>
</evidence>
<accession>G3IXS2</accession>
<dbReference type="PANTHER" id="PTHR42736">
    <property type="entry name" value="PROTEIN-GLUTAMINE GAMMA-GLUTAMYLTRANSFERASE"/>
    <property type="match status" value="1"/>
</dbReference>
<evidence type="ECO:0000313" key="4">
    <source>
        <dbReference type="Proteomes" id="UP000004664"/>
    </source>
</evidence>
<feature type="domain" description="Transglutaminase-like" evidence="2">
    <location>
        <begin position="400"/>
        <end position="471"/>
    </location>
</feature>
<feature type="transmembrane region" description="Helical" evidence="1">
    <location>
        <begin position="548"/>
        <end position="569"/>
    </location>
</feature>
<dbReference type="HOGENOM" id="CLU_012397_0_0_6"/>
<dbReference type="Gene3D" id="3.10.620.30">
    <property type="match status" value="1"/>
</dbReference>
<dbReference type="AlphaFoldDB" id="G3IXS2"/>